<organism evidence="4 5">
    <name type="scientific">Bagarius yarrelli</name>
    <name type="common">Goonch</name>
    <name type="synonym">Bagrus yarrelli</name>
    <dbReference type="NCBI Taxonomy" id="175774"/>
    <lineage>
        <taxon>Eukaryota</taxon>
        <taxon>Metazoa</taxon>
        <taxon>Chordata</taxon>
        <taxon>Craniata</taxon>
        <taxon>Vertebrata</taxon>
        <taxon>Euteleostomi</taxon>
        <taxon>Actinopterygii</taxon>
        <taxon>Neopterygii</taxon>
        <taxon>Teleostei</taxon>
        <taxon>Ostariophysi</taxon>
        <taxon>Siluriformes</taxon>
        <taxon>Sisoridae</taxon>
        <taxon>Sisorinae</taxon>
        <taxon>Bagarius</taxon>
    </lineage>
</organism>
<feature type="region of interest" description="Disordered" evidence="1">
    <location>
        <begin position="1"/>
        <end position="22"/>
    </location>
</feature>
<dbReference type="PANTHER" id="PTHR12752:SF2">
    <property type="entry name" value="PDZ AND PLECKSTRIN HOMOLOGY DOMAINS 1"/>
    <property type="match status" value="1"/>
</dbReference>
<protein>
    <submittedName>
        <fullName evidence="4">PDZ and LIM domain protein 2</fullName>
    </submittedName>
</protein>
<feature type="compositionally biased region" description="Basic and acidic residues" evidence="1">
    <location>
        <begin position="146"/>
        <end position="158"/>
    </location>
</feature>
<name>A0A556V2B8_BAGYA</name>
<dbReference type="PROSITE" id="PS50003">
    <property type="entry name" value="PH_DOMAIN"/>
    <property type="match status" value="1"/>
</dbReference>
<comment type="caution">
    <text evidence="4">The sequence shown here is derived from an EMBL/GenBank/DDBJ whole genome shotgun (WGS) entry which is preliminary data.</text>
</comment>
<dbReference type="AlphaFoldDB" id="A0A556V2B8"/>
<reference evidence="4 5" key="1">
    <citation type="journal article" date="2019" name="Genome Biol. Evol.">
        <title>Whole-Genome Sequencing of the Giant Devil Catfish, Bagarius yarrelli.</title>
        <authorList>
            <person name="Jiang W."/>
            <person name="Lv Y."/>
            <person name="Cheng L."/>
            <person name="Yang K."/>
            <person name="Chao B."/>
            <person name="Wang X."/>
            <person name="Li Y."/>
            <person name="Pan X."/>
            <person name="You X."/>
            <person name="Zhang Y."/>
            <person name="Yang J."/>
            <person name="Li J."/>
            <person name="Zhang X."/>
            <person name="Liu S."/>
            <person name="Sun C."/>
            <person name="Yang J."/>
            <person name="Shi Q."/>
        </authorList>
    </citation>
    <scope>NUCLEOTIDE SEQUENCE [LARGE SCALE GENOMIC DNA]</scope>
    <source>
        <strain evidence="4">JWS20170419001</strain>
        <tissue evidence="4">Muscle</tissue>
    </source>
</reference>
<gene>
    <name evidence="4" type="ORF">Baya_12041</name>
</gene>
<dbReference type="CDD" id="cd00136">
    <property type="entry name" value="PDZ_canonical"/>
    <property type="match status" value="1"/>
</dbReference>
<dbReference type="EMBL" id="VCAZ01000099">
    <property type="protein sequence ID" value="TSS11572.1"/>
    <property type="molecule type" value="Genomic_DNA"/>
</dbReference>
<dbReference type="OrthoDB" id="2157866at2759"/>
<proteinExistence type="predicted"/>
<sequence length="888" mass="100894">MSKRKRRNSRRRKSSFSLKQNISSNVSFQNNIKTPLDYMIKEDHTTEKGETDSFYKEVFSSDEEEKETEISSKEKEKANITVQVDKDKKLKITHSLTLSDLGEKASIVIEITASKVKYESSDVRVEISEMVQSEKSDTKTTSIQQNDKEMEKEKENENQNHQTSNKEGVIKYSWNQCTKTFEQNSKLFENVGFEVMTEPKTNKDSARKPSGQENTECRKSCCKEHFCLPQPGEDPHTDFTLVDGKSTCSSPHGIWLTRRRLSQADSDCEETITDVTSPSRSADMKNDMLQDLTESIVSCHINDSNVLKKWEASQNDPEGLLSKDQFLISKADTQPYELDSQTTLLLNHNQKEDIQMHNNSHSSIYADVFKKRRRTYPEVVYHSDHNVESKSLCRASFSSGTLSLFFMQSLFCQAERTARYHLPAEKEGSSQPSSSSCHGAHTIIPNIRSLISTKTLFYSSVCDKTLKDVHPKCQHEQLEAAEIGDQICVGKADWESISADPLEQSEVAESGFDEEMEAENPVVLTDDDSKNLLIQVTTPSVWSSEERTTNKLHKKVQAYESQMQSSIATVKGGYEQKTLHSNSVSEQNHQSVKGPNSASPKEALEVQKQNPDVSEHKQLSHITARRTSLQSARTCNQTEKRLKKTASAKVKEHLKPRDSILEETSERWAKKRKLFRESRHWGSAEESSTSNITDESDTLNSEDTRSIDMSLQDIEERGFYTETFHSASWIYRGDDAHPNETMQCLSNRSRPVAVRERTVKISKGMGEYPWGFRIQYSKPIIVTEVDTNGAAEEAGLKVGDYVLAVNGTDVTGVPHSEAVDLARQGPDLLILTIGSDIGRTPNTPKPVCRGYLHKRTQSSFLKGWRKRWFVLRHDCCLYYYRNKRVRLI</sequence>
<dbReference type="Proteomes" id="UP000319801">
    <property type="component" value="Unassembled WGS sequence"/>
</dbReference>
<dbReference type="Gene3D" id="2.30.42.10">
    <property type="match status" value="1"/>
</dbReference>
<dbReference type="InterPro" id="IPR001478">
    <property type="entry name" value="PDZ"/>
</dbReference>
<evidence type="ECO:0000259" key="3">
    <source>
        <dbReference type="PROSITE" id="PS50106"/>
    </source>
</evidence>
<feature type="compositionally biased region" description="Basic residues" evidence="1">
    <location>
        <begin position="1"/>
        <end position="14"/>
    </location>
</feature>
<dbReference type="SMART" id="SM00228">
    <property type="entry name" value="PDZ"/>
    <property type="match status" value="1"/>
</dbReference>
<dbReference type="SUPFAM" id="SSF50156">
    <property type="entry name" value="PDZ domain-like"/>
    <property type="match status" value="1"/>
</dbReference>
<feature type="compositionally biased region" description="Polar residues" evidence="1">
    <location>
        <begin position="580"/>
        <end position="599"/>
    </location>
</feature>
<dbReference type="InterPro" id="IPR001849">
    <property type="entry name" value="PH_domain"/>
</dbReference>
<dbReference type="InterPro" id="IPR036034">
    <property type="entry name" value="PDZ_sf"/>
</dbReference>
<feature type="compositionally biased region" description="Polar residues" evidence="1">
    <location>
        <begin position="685"/>
        <end position="701"/>
    </location>
</feature>
<feature type="region of interest" description="Disordered" evidence="1">
    <location>
        <begin position="130"/>
        <end position="167"/>
    </location>
</feature>
<dbReference type="Pfam" id="PF00595">
    <property type="entry name" value="PDZ"/>
    <property type="match status" value="1"/>
</dbReference>
<feature type="region of interest" description="Disordered" evidence="1">
    <location>
        <begin position="580"/>
        <end position="651"/>
    </location>
</feature>
<evidence type="ECO:0000313" key="4">
    <source>
        <dbReference type="EMBL" id="TSS11572.1"/>
    </source>
</evidence>
<keyword evidence="5" id="KW-1185">Reference proteome</keyword>
<dbReference type="Pfam" id="PF00169">
    <property type="entry name" value="PH"/>
    <property type="match status" value="1"/>
</dbReference>
<evidence type="ECO:0000256" key="1">
    <source>
        <dbReference type="SAM" id="MobiDB-lite"/>
    </source>
</evidence>
<dbReference type="InterPro" id="IPR011993">
    <property type="entry name" value="PH-like_dom_sf"/>
</dbReference>
<dbReference type="PANTHER" id="PTHR12752">
    <property type="entry name" value="PHOSPHOINOSITOL 3-PHOSPHATE-BINDING PROTEIN"/>
    <property type="match status" value="1"/>
</dbReference>
<dbReference type="SUPFAM" id="SSF50729">
    <property type="entry name" value="PH domain-like"/>
    <property type="match status" value="1"/>
</dbReference>
<feature type="domain" description="PDZ" evidence="3">
    <location>
        <begin position="758"/>
        <end position="833"/>
    </location>
</feature>
<evidence type="ECO:0000259" key="2">
    <source>
        <dbReference type="PROSITE" id="PS50003"/>
    </source>
</evidence>
<accession>A0A556V2B8</accession>
<evidence type="ECO:0000313" key="5">
    <source>
        <dbReference type="Proteomes" id="UP000319801"/>
    </source>
</evidence>
<feature type="compositionally biased region" description="Polar residues" evidence="1">
    <location>
        <begin position="625"/>
        <end position="637"/>
    </location>
</feature>
<feature type="region of interest" description="Disordered" evidence="1">
    <location>
        <begin position="679"/>
        <end position="701"/>
    </location>
</feature>
<dbReference type="Gene3D" id="2.30.29.30">
    <property type="entry name" value="Pleckstrin-homology domain (PH domain)/Phosphotyrosine-binding domain (PTB)"/>
    <property type="match status" value="1"/>
</dbReference>
<feature type="domain" description="PH" evidence="2">
    <location>
        <begin position="845"/>
        <end position="888"/>
    </location>
</feature>
<dbReference type="PROSITE" id="PS50106">
    <property type="entry name" value="PDZ"/>
    <property type="match status" value="1"/>
</dbReference>